<sequence>MATTDLVPESNLHQHQLPQQQQHQHLQRQFPHQRQHRQHSNSQHHYIRRRLRQQLPPQAERIHGLDIEPLWAYAKEIRNNLFDAITDTEIHKIIRKYWIYISEHYNIYYYREGTFLMLKALNPILSPQEDAQKCLHLAYCLLDTFETTMMLKPQDQQTEILNTFVSVSLWKSVFHFVAAKEIIQSPACIKLLNFDNPEDETRSRIIQKYLSRINSDLIPSKTFEGRERLLKQLLNLGCTFIIFLKEEDCNASAEVLLNGKSYQVKNPSGNIWTPAYISFKKEKEKIGETALEDYTKRPEFVVFDMVRLLGRSSDEIFPQSSWRFSLAQNPKNSNSVVYEVETWQDRRLITPEFALGLYLKALRRLAETASKHSQTRVAIFVPAYFQTQQNNALKEACTWAGLSLVQTMQYSRDKYFLQ</sequence>
<organism evidence="1 2">
    <name type="scientific">Panagrolaimus sp. ES5</name>
    <dbReference type="NCBI Taxonomy" id="591445"/>
    <lineage>
        <taxon>Eukaryota</taxon>
        <taxon>Metazoa</taxon>
        <taxon>Ecdysozoa</taxon>
        <taxon>Nematoda</taxon>
        <taxon>Chromadorea</taxon>
        <taxon>Rhabditida</taxon>
        <taxon>Tylenchina</taxon>
        <taxon>Panagrolaimomorpha</taxon>
        <taxon>Panagrolaimoidea</taxon>
        <taxon>Panagrolaimidae</taxon>
        <taxon>Panagrolaimus</taxon>
    </lineage>
</organism>
<dbReference type="WBParaSite" id="ES5_v2.g22675.t1">
    <property type="protein sequence ID" value="ES5_v2.g22675.t1"/>
    <property type="gene ID" value="ES5_v2.g22675"/>
</dbReference>
<evidence type="ECO:0000313" key="2">
    <source>
        <dbReference type="WBParaSite" id="ES5_v2.g22675.t1"/>
    </source>
</evidence>
<proteinExistence type="predicted"/>
<protein>
    <submittedName>
        <fullName evidence="2">Uncharacterized protein</fullName>
    </submittedName>
</protein>
<name>A0AC34FZ97_9BILA</name>
<evidence type="ECO:0000313" key="1">
    <source>
        <dbReference type="Proteomes" id="UP000887579"/>
    </source>
</evidence>
<reference evidence="2" key="1">
    <citation type="submission" date="2022-11" db="UniProtKB">
        <authorList>
            <consortium name="WormBaseParasite"/>
        </authorList>
    </citation>
    <scope>IDENTIFICATION</scope>
</reference>
<dbReference type="Proteomes" id="UP000887579">
    <property type="component" value="Unplaced"/>
</dbReference>
<accession>A0AC34FZ97</accession>